<evidence type="ECO:0000256" key="15">
    <source>
        <dbReference type="SAM" id="SignalP"/>
    </source>
</evidence>
<evidence type="ECO:0000256" key="4">
    <source>
        <dbReference type="ARBA" id="ARBA00022722"/>
    </source>
</evidence>
<keyword evidence="7 14" id="KW-0378">Hydrolase</keyword>
<evidence type="ECO:0000256" key="3">
    <source>
        <dbReference type="ARBA" id="ARBA00010052"/>
    </source>
</evidence>
<organism evidence="18">
    <name type="scientific">Heterodera avenae</name>
    <name type="common">Cereal cyst nematode worm</name>
    <dbReference type="NCBI Taxonomy" id="34510"/>
    <lineage>
        <taxon>Eukaryota</taxon>
        <taxon>Metazoa</taxon>
        <taxon>Ecdysozoa</taxon>
        <taxon>Nematoda</taxon>
        <taxon>Chromadorea</taxon>
        <taxon>Rhabditida</taxon>
        <taxon>Tylenchina</taxon>
        <taxon>Tylenchomorpha</taxon>
        <taxon>Tylenchoidea</taxon>
        <taxon>Heteroderidae</taxon>
        <taxon>Heteroderinae</taxon>
        <taxon>Heterodera</taxon>
    </lineage>
</organism>
<evidence type="ECO:0000256" key="10">
    <source>
        <dbReference type="ARBA" id="ARBA00023128"/>
    </source>
</evidence>
<dbReference type="GO" id="GO:0006309">
    <property type="term" value="P:apoptotic DNA fragmentation"/>
    <property type="evidence" value="ECO:0007669"/>
    <property type="project" value="TreeGrafter"/>
</dbReference>
<keyword evidence="4 14" id="KW-0540">Nuclease</keyword>
<dbReference type="InterPro" id="IPR044929">
    <property type="entry name" value="DNA/RNA_non-sp_Endonuclease_sf"/>
</dbReference>
<dbReference type="GO" id="GO:0004521">
    <property type="term" value="F:RNA endonuclease activity"/>
    <property type="evidence" value="ECO:0007669"/>
    <property type="project" value="TreeGrafter"/>
</dbReference>
<evidence type="ECO:0000256" key="13">
    <source>
        <dbReference type="PIRSR" id="PIRSR640255-2"/>
    </source>
</evidence>
<dbReference type="PANTHER" id="PTHR13966:SF5">
    <property type="entry name" value="ENDONUCLEASE G, MITOCHONDRIAL"/>
    <property type="match status" value="1"/>
</dbReference>
<feature type="signal peptide" evidence="15">
    <location>
        <begin position="1"/>
        <end position="20"/>
    </location>
</feature>
<sequence>MVLNRINPLLLAACSSSAVAFFIGSQCSTKEWLQLVGIKSAYADSVVVAPHVPSIPSGPTTASAGLKMPPSLTVNEDELDAVWLKPSRASEIMRFGYPGFDNLRTYEDFVVSYDRRNRTAHWVMEHLSPERMAYNAEVDRSKSVFKEDETIHPYFRSKNEDYRRSGYDRGHLAAAANHRTTQLAMDQTFLLTNMSPQVGKGFNRDKWNDLERHVREVARKGSINTYVCTGPLYLPKMEADGALYIKYKVIGSSRVAVPTHFFKAVLFERTKDNFELEVYLMPNDSIPDEKPISDFLVNLDTVEIAAGLLIFDRLSKPLLKKVNGKSIAGAEEGLFGRIVGRITNN</sequence>
<keyword evidence="8" id="KW-0460">Magnesium</keyword>
<proteinExistence type="inferred from homology"/>
<comment type="cofactor">
    <cofactor evidence="1 14">
        <name>Mg(2+)</name>
        <dbReference type="ChEBI" id="CHEBI:18420"/>
    </cofactor>
</comment>
<dbReference type="GO" id="GO:0003676">
    <property type="term" value="F:nucleic acid binding"/>
    <property type="evidence" value="ECO:0007669"/>
    <property type="project" value="InterPro"/>
</dbReference>
<dbReference type="InterPro" id="IPR020821">
    <property type="entry name" value="ENPP1-3/EXOG-like_nuc-like"/>
</dbReference>
<dbReference type="Gene3D" id="3.40.570.10">
    <property type="entry name" value="Extracellular Endonuclease, subunit A"/>
    <property type="match status" value="1"/>
</dbReference>
<comment type="similarity">
    <text evidence="3 14">Belongs to the DNA/RNA non-specific endonuclease family.</text>
</comment>
<dbReference type="PROSITE" id="PS01070">
    <property type="entry name" value="NUCLEASE_NON_SPEC"/>
    <property type="match status" value="1"/>
</dbReference>
<dbReference type="EMBL" id="MG525228">
    <property type="protein sequence ID" value="AVA09693.1"/>
    <property type="molecule type" value="Genomic_DNA"/>
</dbReference>
<dbReference type="GO" id="GO:0005743">
    <property type="term" value="C:mitochondrial inner membrane"/>
    <property type="evidence" value="ECO:0007669"/>
    <property type="project" value="TreeGrafter"/>
</dbReference>
<reference evidence="18" key="1">
    <citation type="journal article" date="2018" name="Front. Plant Sci.">
        <title>Large-Scale Identification and Characterization of Heterodera avenae Putative Effectors Suppressing or Inducing Cell Death in Nicotiana benthamiana.</title>
        <authorList>
            <person name="Chen C."/>
            <person name="Chen Y."/>
            <person name="Jian H."/>
            <person name="Yang D."/>
            <person name="Dai Y."/>
            <person name="Pan L."/>
            <person name="Shi F."/>
            <person name="Yang S."/>
            <person name="Liu Q."/>
        </authorList>
    </citation>
    <scope>NUCLEOTIDE SEQUENCE</scope>
    <source>
        <strain evidence="18">Isotig16511</strain>
    </source>
</reference>
<dbReference type="CDD" id="cd00091">
    <property type="entry name" value="NUC"/>
    <property type="match status" value="1"/>
</dbReference>
<dbReference type="PANTHER" id="PTHR13966">
    <property type="entry name" value="ENDONUCLEASE RELATED"/>
    <property type="match status" value="1"/>
</dbReference>
<evidence type="ECO:0000256" key="7">
    <source>
        <dbReference type="ARBA" id="ARBA00022801"/>
    </source>
</evidence>
<dbReference type="GO" id="GO:0046872">
    <property type="term" value="F:metal ion binding"/>
    <property type="evidence" value="ECO:0007669"/>
    <property type="project" value="UniProtKB-KW"/>
</dbReference>
<dbReference type="AlphaFoldDB" id="A0A2L0VDL7"/>
<evidence type="ECO:0000256" key="6">
    <source>
        <dbReference type="ARBA" id="ARBA00022759"/>
    </source>
</evidence>
<dbReference type="InterPro" id="IPR044925">
    <property type="entry name" value="His-Me_finger_sf"/>
</dbReference>
<evidence type="ECO:0000256" key="5">
    <source>
        <dbReference type="ARBA" id="ARBA00022723"/>
    </source>
</evidence>
<feature type="binding site" evidence="13">
    <location>
        <position position="203"/>
    </location>
    <ligand>
        <name>Mg(2+)</name>
        <dbReference type="ChEBI" id="CHEBI:18420"/>
        <note>catalytic</note>
    </ligand>
</feature>
<evidence type="ECO:0000256" key="8">
    <source>
        <dbReference type="ARBA" id="ARBA00022842"/>
    </source>
</evidence>
<protein>
    <recommendedName>
        <fullName evidence="14">Endonuclease</fullName>
        <ecNumber evidence="14">3.1.30.-</ecNumber>
    </recommendedName>
</protein>
<dbReference type="FunFam" id="3.40.570.10:FF:000002">
    <property type="entry name" value="Endonuclease G, mitochondrial"/>
    <property type="match status" value="1"/>
</dbReference>
<keyword evidence="5 13" id="KW-0479">Metal-binding</keyword>
<dbReference type="Pfam" id="PF01223">
    <property type="entry name" value="Endonuclease_NS"/>
    <property type="match status" value="1"/>
</dbReference>
<evidence type="ECO:0000313" key="18">
    <source>
        <dbReference type="EMBL" id="AVA09693.1"/>
    </source>
</evidence>
<dbReference type="SMART" id="SM00892">
    <property type="entry name" value="Endonuclease_NS"/>
    <property type="match status" value="1"/>
</dbReference>
<feature type="active site" description="Proton acceptor" evidence="12">
    <location>
        <position position="171"/>
    </location>
</feature>
<keyword evidence="15" id="KW-0732">Signal</keyword>
<feature type="domain" description="DNA/RNA non-specific endonuclease/pyrophosphatase/phosphodiesterase" evidence="17">
    <location>
        <begin position="105"/>
        <end position="317"/>
    </location>
</feature>
<feature type="chain" id="PRO_5014759484" description="Endonuclease" evidence="15">
    <location>
        <begin position="21"/>
        <end position="345"/>
    </location>
</feature>
<keyword evidence="9" id="KW-0809">Transit peptide</keyword>
<accession>A0A2L0VDL7</accession>
<feature type="domain" description="ENPP1-3/EXOG-like endonuclease/phosphodiesterase" evidence="16">
    <location>
        <begin position="106"/>
        <end position="317"/>
    </location>
</feature>
<dbReference type="InterPro" id="IPR040255">
    <property type="entry name" value="Non-specific_endonuclease"/>
</dbReference>
<comment type="subcellular location">
    <subcellularLocation>
        <location evidence="2">Mitochondrion</location>
    </subcellularLocation>
</comment>
<evidence type="ECO:0000256" key="11">
    <source>
        <dbReference type="ARBA" id="ARBA00023157"/>
    </source>
</evidence>
<dbReference type="EC" id="3.1.30.-" evidence="14"/>
<evidence type="ECO:0000256" key="14">
    <source>
        <dbReference type="RuleBase" id="RU366055"/>
    </source>
</evidence>
<keyword evidence="11" id="KW-1015">Disulfide bond</keyword>
<dbReference type="GO" id="GO:0005634">
    <property type="term" value="C:nucleus"/>
    <property type="evidence" value="ECO:0007669"/>
    <property type="project" value="TreeGrafter"/>
</dbReference>
<name>A0A2L0VDL7_HETAV</name>
<evidence type="ECO:0000259" key="16">
    <source>
        <dbReference type="SMART" id="SM00477"/>
    </source>
</evidence>
<evidence type="ECO:0000256" key="1">
    <source>
        <dbReference type="ARBA" id="ARBA00001946"/>
    </source>
</evidence>
<dbReference type="GO" id="GO:0000014">
    <property type="term" value="F:single-stranded DNA endodeoxyribonuclease activity"/>
    <property type="evidence" value="ECO:0007669"/>
    <property type="project" value="TreeGrafter"/>
</dbReference>
<evidence type="ECO:0000256" key="2">
    <source>
        <dbReference type="ARBA" id="ARBA00004173"/>
    </source>
</evidence>
<keyword evidence="10" id="KW-0496">Mitochondrion</keyword>
<evidence type="ECO:0000256" key="9">
    <source>
        <dbReference type="ARBA" id="ARBA00022946"/>
    </source>
</evidence>
<dbReference type="SUPFAM" id="SSF54060">
    <property type="entry name" value="His-Me finger endonucleases"/>
    <property type="match status" value="1"/>
</dbReference>
<keyword evidence="6 14" id="KW-0255">Endonuclease</keyword>
<evidence type="ECO:0000259" key="17">
    <source>
        <dbReference type="SMART" id="SM00892"/>
    </source>
</evidence>
<dbReference type="SMART" id="SM00477">
    <property type="entry name" value="NUC"/>
    <property type="match status" value="1"/>
</dbReference>
<dbReference type="InterPro" id="IPR018524">
    <property type="entry name" value="DNA/RNA_endonuclease_AS"/>
</dbReference>
<dbReference type="InterPro" id="IPR001604">
    <property type="entry name" value="Endo_G_ENPP1-like_dom"/>
</dbReference>
<evidence type="ECO:0000256" key="12">
    <source>
        <dbReference type="PIRSR" id="PIRSR640255-1"/>
    </source>
</evidence>